<dbReference type="Bgee" id="FBgn0194370">
    <property type="expression patterns" value="Expressed in embryo and 3 other cell types or tissues"/>
</dbReference>
<dbReference type="STRING" id="7240.B4Q5P1"/>
<dbReference type="AlphaFoldDB" id="B4Q5P1"/>
<reference evidence="2 3" key="1">
    <citation type="journal article" date="2007" name="Nature">
        <title>Evolution of genes and genomes on the Drosophila phylogeny.</title>
        <authorList>
            <consortium name="Drosophila 12 Genomes Consortium"/>
            <person name="Clark A.G."/>
            <person name="Eisen M.B."/>
            <person name="Smith D.R."/>
            <person name="Bergman C.M."/>
            <person name="Oliver B."/>
            <person name="Markow T.A."/>
            <person name="Kaufman T.C."/>
            <person name="Kellis M."/>
            <person name="Gelbart W."/>
            <person name="Iyer V.N."/>
            <person name="Pollard D.A."/>
            <person name="Sackton T.B."/>
            <person name="Larracuente A.M."/>
            <person name="Singh N.D."/>
            <person name="Abad J.P."/>
            <person name="Abt D.N."/>
            <person name="Adryan B."/>
            <person name="Aguade M."/>
            <person name="Akashi H."/>
            <person name="Anderson W.W."/>
            <person name="Aquadro C.F."/>
            <person name="Ardell D.H."/>
            <person name="Arguello R."/>
            <person name="Artieri C.G."/>
            <person name="Barbash D.A."/>
            <person name="Barker D."/>
            <person name="Barsanti P."/>
            <person name="Batterham P."/>
            <person name="Batzoglou S."/>
            <person name="Begun D."/>
            <person name="Bhutkar A."/>
            <person name="Blanco E."/>
            <person name="Bosak S.A."/>
            <person name="Bradley R.K."/>
            <person name="Brand A.D."/>
            <person name="Brent M.R."/>
            <person name="Brooks A.N."/>
            <person name="Brown R.H."/>
            <person name="Butlin R.K."/>
            <person name="Caggese C."/>
            <person name="Calvi B.R."/>
            <person name="Bernardo de Carvalho A."/>
            <person name="Caspi A."/>
            <person name="Castrezana S."/>
            <person name="Celniker S.E."/>
            <person name="Chang J.L."/>
            <person name="Chapple C."/>
            <person name="Chatterji S."/>
            <person name="Chinwalla A."/>
            <person name="Civetta A."/>
            <person name="Clifton S.W."/>
            <person name="Comeron J.M."/>
            <person name="Costello J.C."/>
            <person name="Coyne J.A."/>
            <person name="Daub J."/>
            <person name="David R.G."/>
            <person name="Delcher A.L."/>
            <person name="Delehaunty K."/>
            <person name="Do C.B."/>
            <person name="Ebling H."/>
            <person name="Edwards K."/>
            <person name="Eickbush T."/>
            <person name="Evans J.D."/>
            <person name="Filipski A."/>
            <person name="Findeiss S."/>
            <person name="Freyhult E."/>
            <person name="Fulton L."/>
            <person name="Fulton R."/>
            <person name="Garcia A.C."/>
            <person name="Gardiner A."/>
            <person name="Garfield D.A."/>
            <person name="Garvin B.E."/>
            <person name="Gibson G."/>
            <person name="Gilbert D."/>
            <person name="Gnerre S."/>
            <person name="Godfrey J."/>
            <person name="Good R."/>
            <person name="Gotea V."/>
            <person name="Gravely B."/>
            <person name="Greenberg A.J."/>
            <person name="Griffiths-Jones S."/>
            <person name="Gross S."/>
            <person name="Guigo R."/>
            <person name="Gustafson E.A."/>
            <person name="Haerty W."/>
            <person name="Hahn M.W."/>
            <person name="Halligan D.L."/>
            <person name="Halpern A.L."/>
            <person name="Halter G.M."/>
            <person name="Han M.V."/>
            <person name="Heger A."/>
            <person name="Hillier L."/>
            <person name="Hinrichs A.S."/>
            <person name="Holmes I."/>
            <person name="Hoskins R.A."/>
            <person name="Hubisz M.J."/>
            <person name="Hultmark D."/>
            <person name="Huntley M.A."/>
            <person name="Jaffe D.B."/>
            <person name="Jagadeeshan S."/>
            <person name="Jeck W.R."/>
            <person name="Johnson J."/>
            <person name="Jones C.D."/>
            <person name="Jordan W.C."/>
            <person name="Karpen G.H."/>
            <person name="Kataoka E."/>
            <person name="Keightley P.D."/>
            <person name="Kheradpour P."/>
            <person name="Kirkness E.F."/>
            <person name="Koerich L.B."/>
            <person name="Kristiansen K."/>
            <person name="Kudrna D."/>
            <person name="Kulathinal R.J."/>
            <person name="Kumar S."/>
            <person name="Kwok R."/>
            <person name="Lander E."/>
            <person name="Langley C.H."/>
            <person name="Lapoint R."/>
            <person name="Lazzaro B.P."/>
            <person name="Lee S.J."/>
            <person name="Levesque L."/>
            <person name="Li R."/>
            <person name="Lin C.F."/>
            <person name="Lin M.F."/>
            <person name="Lindblad-Toh K."/>
            <person name="Llopart A."/>
            <person name="Long M."/>
            <person name="Low L."/>
            <person name="Lozovsky E."/>
            <person name="Lu J."/>
            <person name="Luo M."/>
            <person name="Machado C.A."/>
            <person name="Makalowski W."/>
            <person name="Marzo M."/>
            <person name="Matsuda M."/>
            <person name="Matzkin L."/>
            <person name="McAllister B."/>
            <person name="McBride C.S."/>
            <person name="McKernan B."/>
            <person name="McKernan K."/>
            <person name="Mendez-Lago M."/>
            <person name="Minx P."/>
            <person name="Mollenhauer M.U."/>
            <person name="Montooth K."/>
            <person name="Mount S.M."/>
            <person name="Mu X."/>
            <person name="Myers E."/>
            <person name="Negre B."/>
            <person name="Newfeld S."/>
            <person name="Nielsen R."/>
            <person name="Noor M.A."/>
            <person name="O'Grady P."/>
            <person name="Pachter L."/>
            <person name="Papaceit M."/>
            <person name="Parisi M.J."/>
            <person name="Parisi M."/>
            <person name="Parts L."/>
            <person name="Pedersen J.S."/>
            <person name="Pesole G."/>
            <person name="Phillippy A.M."/>
            <person name="Ponting C.P."/>
            <person name="Pop M."/>
            <person name="Porcelli D."/>
            <person name="Powell J.R."/>
            <person name="Prohaska S."/>
            <person name="Pruitt K."/>
            <person name="Puig M."/>
            <person name="Quesneville H."/>
            <person name="Ram K.R."/>
            <person name="Rand D."/>
            <person name="Rasmussen M.D."/>
            <person name="Reed L.K."/>
            <person name="Reenan R."/>
            <person name="Reily A."/>
            <person name="Remington K.A."/>
            <person name="Rieger T.T."/>
            <person name="Ritchie M.G."/>
            <person name="Robin C."/>
            <person name="Rogers Y.H."/>
            <person name="Rohde C."/>
            <person name="Rozas J."/>
            <person name="Rubenfield M.J."/>
            <person name="Ruiz A."/>
            <person name="Russo S."/>
            <person name="Salzberg S.L."/>
            <person name="Sanchez-Gracia A."/>
            <person name="Saranga D.J."/>
            <person name="Sato H."/>
            <person name="Schaeffer S.W."/>
            <person name="Schatz M.C."/>
            <person name="Schlenke T."/>
            <person name="Schwartz R."/>
            <person name="Segarra C."/>
            <person name="Singh R.S."/>
            <person name="Sirot L."/>
            <person name="Sirota M."/>
            <person name="Sisneros N.B."/>
            <person name="Smith C.D."/>
            <person name="Smith T.F."/>
            <person name="Spieth J."/>
            <person name="Stage D.E."/>
            <person name="Stark A."/>
            <person name="Stephan W."/>
            <person name="Strausberg R.L."/>
            <person name="Strempel S."/>
            <person name="Sturgill D."/>
            <person name="Sutton G."/>
            <person name="Sutton G.G."/>
            <person name="Tao W."/>
            <person name="Teichmann S."/>
            <person name="Tobari Y.N."/>
            <person name="Tomimura Y."/>
            <person name="Tsolas J.M."/>
            <person name="Valente V.L."/>
            <person name="Venter E."/>
            <person name="Venter J.C."/>
            <person name="Vicario S."/>
            <person name="Vieira F.G."/>
            <person name="Vilella A.J."/>
            <person name="Villasante A."/>
            <person name="Walenz B."/>
            <person name="Wang J."/>
            <person name="Wasserman M."/>
            <person name="Watts T."/>
            <person name="Wilson D."/>
            <person name="Wilson R.K."/>
            <person name="Wing R.A."/>
            <person name="Wolfner M.F."/>
            <person name="Wong A."/>
            <person name="Wong G.K."/>
            <person name="Wu C.I."/>
            <person name="Wu G."/>
            <person name="Yamamoto D."/>
            <person name="Yang H.P."/>
            <person name="Yang S.P."/>
            <person name="Yorke J.A."/>
            <person name="Yoshida K."/>
            <person name="Zdobnov E."/>
            <person name="Zhang P."/>
            <person name="Zhang Y."/>
            <person name="Zimin A.V."/>
            <person name="Baldwin J."/>
            <person name="Abdouelleil A."/>
            <person name="Abdulkadir J."/>
            <person name="Abebe A."/>
            <person name="Abera B."/>
            <person name="Abreu J."/>
            <person name="Acer S.C."/>
            <person name="Aftuck L."/>
            <person name="Alexander A."/>
            <person name="An P."/>
            <person name="Anderson E."/>
            <person name="Anderson S."/>
            <person name="Arachi H."/>
            <person name="Azer M."/>
            <person name="Bachantsang P."/>
            <person name="Barry A."/>
            <person name="Bayul T."/>
            <person name="Berlin A."/>
            <person name="Bessette D."/>
            <person name="Bloom T."/>
            <person name="Blye J."/>
            <person name="Boguslavskiy L."/>
            <person name="Bonnet C."/>
            <person name="Boukhgalter B."/>
            <person name="Bourzgui I."/>
            <person name="Brown A."/>
            <person name="Cahill P."/>
            <person name="Channer S."/>
            <person name="Cheshatsang Y."/>
            <person name="Chuda L."/>
            <person name="Citroen M."/>
            <person name="Collymore A."/>
            <person name="Cooke P."/>
            <person name="Costello M."/>
            <person name="D'Aco K."/>
            <person name="Daza R."/>
            <person name="De Haan G."/>
            <person name="DeGray S."/>
            <person name="DeMaso C."/>
            <person name="Dhargay N."/>
            <person name="Dooley K."/>
            <person name="Dooley E."/>
            <person name="Doricent M."/>
            <person name="Dorje P."/>
            <person name="Dorjee K."/>
            <person name="Dupes A."/>
            <person name="Elong R."/>
            <person name="Falk J."/>
            <person name="Farina A."/>
            <person name="Faro S."/>
            <person name="Ferguson D."/>
            <person name="Fisher S."/>
            <person name="Foley C.D."/>
            <person name="Franke A."/>
            <person name="Friedrich D."/>
            <person name="Gadbois L."/>
            <person name="Gearin G."/>
            <person name="Gearin C.R."/>
            <person name="Giannoukos G."/>
            <person name="Goode T."/>
            <person name="Graham J."/>
            <person name="Grandbois E."/>
            <person name="Grewal S."/>
            <person name="Gyaltsen K."/>
            <person name="Hafez N."/>
            <person name="Hagos B."/>
            <person name="Hall J."/>
            <person name="Henson C."/>
            <person name="Hollinger A."/>
            <person name="Honan T."/>
            <person name="Huard M.D."/>
            <person name="Hughes L."/>
            <person name="Hurhula B."/>
            <person name="Husby M.E."/>
            <person name="Kamat A."/>
            <person name="Kanga B."/>
            <person name="Kashin S."/>
            <person name="Khazanovich D."/>
            <person name="Kisner P."/>
            <person name="Lance K."/>
            <person name="Lara M."/>
            <person name="Lee W."/>
            <person name="Lennon N."/>
            <person name="Letendre F."/>
            <person name="LeVine R."/>
            <person name="Lipovsky A."/>
            <person name="Liu X."/>
            <person name="Liu J."/>
            <person name="Liu S."/>
            <person name="Lokyitsang T."/>
            <person name="Lokyitsang Y."/>
            <person name="Lubonja R."/>
            <person name="Lui A."/>
            <person name="MacDonald P."/>
            <person name="Magnisalis V."/>
            <person name="Maru K."/>
            <person name="Matthews C."/>
            <person name="McCusker W."/>
            <person name="McDonough S."/>
            <person name="Mehta T."/>
            <person name="Meldrim J."/>
            <person name="Meneus L."/>
            <person name="Mihai O."/>
            <person name="Mihalev A."/>
            <person name="Mihova T."/>
            <person name="Mittelman R."/>
            <person name="Mlenga V."/>
            <person name="Montmayeur A."/>
            <person name="Mulrain L."/>
            <person name="Navidi A."/>
            <person name="Naylor J."/>
            <person name="Negash T."/>
            <person name="Nguyen T."/>
            <person name="Nguyen N."/>
            <person name="Nicol R."/>
            <person name="Norbu C."/>
            <person name="Norbu N."/>
            <person name="Novod N."/>
            <person name="O'Neill B."/>
            <person name="Osman S."/>
            <person name="Markiewicz E."/>
            <person name="Oyono O.L."/>
            <person name="Patti C."/>
            <person name="Phunkhang P."/>
            <person name="Pierre F."/>
            <person name="Priest M."/>
            <person name="Raghuraman S."/>
            <person name="Rege F."/>
            <person name="Reyes R."/>
            <person name="Rise C."/>
            <person name="Rogov P."/>
            <person name="Ross K."/>
            <person name="Ryan E."/>
            <person name="Settipalli S."/>
            <person name="Shea T."/>
            <person name="Sherpa N."/>
            <person name="Shi L."/>
            <person name="Shih D."/>
            <person name="Sparrow T."/>
            <person name="Spaulding J."/>
            <person name="Stalker J."/>
            <person name="Stange-Thomann N."/>
            <person name="Stavropoulos S."/>
            <person name="Stone C."/>
            <person name="Strader C."/>
            <person name="Tesfaye S."/>
            <person name="Thomson T."/>
            <person name="Thoulutsang Y."/>
            <person name="Thoulutsang D."/>
            <person name="Topham K."/>
            <person name="Topping I."/>
            <person name="Tsamla T."/>
            <person name="Vassiliev H."/>
            <person name="Vo A."/>
            <person name="Wangchuk T."/>
            <person name="Wangdi T."/>
            <person name="Weiand M."/>
            <person name="Wilkinson J."/>
            <person name="Wilson A."/>
            <person name="Yadav S."/>
            <person name="Young G."/>
            <person name="Yu Q."/>
            <person name="Zembek L."/>
            <person name="Zhong D."/>
            <person name="Zimmer A."/>
            <person name="Zwirko Z."/>
            <person name="Jaffe D.B."/>
            <person name="Alvarez P."/>
            <person name="Brockman W."/>
            <person name="Butler J."/>
            <person name="Chin C."/>
            <person name="Gnerre S."/>
            <person name="Grabherr M."/>
            <person name="Kleber M."/>
            <person name="Mauceli E."/>
            <person name="MacCallum I."/>
        </authorList>
    </citation>
    <scope>NUCLEOTIDE SEQUENCE [LARGE SCALE GENOMIC DNA]</scope>
    <source>
        <strain evidence="3">white501</strain>
    </source>
</reference>
<proteinExistence type="predicted"/>
<keyword evidence="3" id="KW-1185">Reference proteome</keyword>
<dbReference type="OrthoDB" id="5857104at2759"/>
<evidence type="ECO:0000313" key="2">
    <source>
        <dbReference type="EMBL" id="EDX03191.1"/>
    </source>
</evidence>
<accession>B4Q5P1</accession>
<evidence type="ECO:0000256" key="1">
    <source>
        <dbReference type="SAM" id="MobiDB-lite"/>
    </source>
</evidence>
<dbReference type="InterPro" id="IPR051493">
    <property type="entry name" value="CHD"/>
</dbReference>
<dbReference type="Proteomes" id="UP000000304">
    <property type="component" value="Chromosome 2L"/>
</dbReference>
<sequence>MDGNAQNMFHGNHQGWGRWSELLELGQFKRGWRDVDVEDCARIILLYCLQVYKGDEKIKTFIWDLITPTEDGEVQKISRDHSGLHNLVPRETKTMQIRSTMMATRWTMTALQRPKTLTLPNSPGAITRTRFSTRSVLVRLLQALVSSTPPLSVPTTPTLQSMQMQLQSGSGSGGSGIGSSAQHDASGRSLQALMQSQGASTSAAAAAAASGAGGSCSGSGQVGMGGAGVMPAMPTAADISLMLSILNTTDVNQLANWTSINWPCTWSA</sequence>
<feature type="region of interest" description="Disordered" evidence="1">
    <location>
        <begin position="165"/>
        <end position="187"/>
    </location>
</feature>
<dbReference type="PANTHER" id="PTHR46850">
    <property type="entry name" value="CHROMODOMAIN-HELICASE-DNA-BINDING PROTEIN 9"/>
    <property type="match status" value="1"/>
</dbReference>
<evidence type="ECO:0000313" key="3">
    <source>
        <dbReference type="Proteomes" id="UP000000304"/>
    </source>
</evidence>
<dbReference type="HOGENOM" id="CLU_1039272_0_0_1"/>
<organism evidence="2 3">
    <name type="scientific">Drosophila simulans</name>
    <name type="common">Fruit fly</name>
    <dbReference type="NCBI Taxonomy" id="7240"/>
    <lineage>
        <taxon>Eukaryota</taxon>
        <taxon>Metazoa</taxon>
        <taxon>Ecdysozoa</taxon>
        <taxon>Arthropoda</taxon>
        <taxon>Hexapoda</taxon>
        <taxon>Insecta</taxon>
        <taxon>Pterygota</taxon>
        <taxon>Neoptera</taxon>
        <taxon>Endopterygota</taxon>
        <taxon>Diptera</taxon>
        <taxon>Brachycera</taxon>
        <taxon>Muscomorpha</taxon>
        <taxon>Ephydroidea</taxon>
        <taxon>Drosophilidae</taxon>
        <taxon>Drosophila</taxon>
        <taxon>Sophophora</taxon>
    </lineage>
</organism>
<protein>
    <submittedName>
        <fullName evidence="2">GD22977</fullName>
    </submittedName>
</protein>
<gene>
    <name evidence="2" type="primary">Dsim\GD22977</name>
    <name evidence="2" type="ORF">Dsim_GD22977</name>
</gene>
<dbReference type="PANTHER" id="PTHR46850:SF1">
    <property type="entry name" value="CHROMODOMAIN-HELICASE-DNA-BINDING PROTEIN 9"/>
    <property type="match status" value="1"/>
</dbReference>
<name>B4Q5P1_DROSI</name>
<dbReference type="EMBL" id="CM000361">
    <property type="protein sequence ID" value="EDX03191.1"/>
    <property type="molecule type" value="Genomic_DNA"/>
</dbReference>